<dbReference type="OrthoDB" id="4704201at2759"/>
<sequence length="198" mass="21387">MIRFVAGMEPGSAHHKRMVERATNGDHTHVTFGDGNINYGNIGASGFGAIHHLYDACHEETNFGWHKLNLHPQGQYNGWDERNIFVEAMVAAAGQEEKCEDKSWANGGGYGNWAHYEHGTERQCRQTNFISINRFSWEGYLMGFMSVLVELENPSNGWCAQTAGVMGAIAGAVGAAPSMAVGSALGAGLFGLISAFCS</sequence>
<gene>
    <name evidence="1" type="ORF">PCON_04569</name>
</gene>
<dbReference type="EMBL" id="HF936663">
    <property type="protein sequence ID" value="CCX34893.1"/>
    <property type="molecule type" value="Genomic_DNA"/>
</dbReference>
<protein>
    <submittedName>
        <fullName evidence="1">Uncharacterized protein</fullName>
    </submittedName>
</protein>
<dbReference type="Proteomes" id="UP000018144">
    <property type="component" value="Unassembled WGS sequence"/>
</dbReference>
<proteinExistence type="predicted"/>
<dbReference type="AlphaFoldDB" id="U4LYH0"/>
<name>U4LYH0_PYROM</name>
<accession>U4LYH0</accession>
<reference evidence="1 2" key="1">
    <citation type="journal article" date="2013" name="PLoS Genet.">
        <title>The genome and development-dependent transcriptomes of Pyronema confluens: a window into fungal evolution.</title>
        <authorList>
            <person name="Traeger S."/>
            <person name="Altegoer F."/>
            <person name="Freitag M."/>
            <person name="Gabaldon T."/>
            <person name="Kempken F."/>
            <person name="Kumar A."/>
            <person name="Marcet-Houben M."/>
            <person name="Poggeler S."/>
            <person name="Stajich J.E."/>
            <person name="Nowrousian M."/>
        </authorList>
    </citation>
    <scope>NUCLEOTIDE SEQUENCE [LARGE SCALE GENOMIC DNA]</scope>
    <source>
        <strain evidence="2">CBS 100304</strain>
        <tissue evidence="1">Vegetative mycelium</tissue>
    </source>
</reference>
<dbReference type="OMA" id="IRFVAGM"/>
<organism evidence="1 2">
    <name type="scientific">Pyronema omphalodes (strain CBS 100304)</name>
    <name type="common">Pyronema confluens</name>
    <dbReference type="NCBI Taxonomy" id="1076935"/>
    <lineage>
        <taxon>Eukaryota</taxon>
        <taxon>Fungi</taxon>
        <taxon>Dikarya</taxon>
        <taxon>Ascomycota</taxon>
        <taxon>Pezizomycotina</taxon>
        <taxon>Pezizomycetes</taxon>
        <taxon>Pezizales</taxon>
        <taxon>Pyronemataceae</taxon>
        <taxon>Pyronema</taxon>
    </lineage>
</organism>
<evidence type="ECO:0000313" key="1">
    <source>
        <dbReference type="EMBL" id="CCX34893.1"/>
    </source>
</evidence>
<evidence type="ECO:0000313" key="2">
    <source>
        <dbReference type="Proteomes" id="UP000018144"/>
    </source>
</evidence>
<keyword evidence="2" id="KW-1185">Reference proteome</keyword>